<dbReference type="InterPro" id="IPR016181">
    <property type="entry name" value="Acyl_CoA_acyltransferase"/>
</dbReference>
<comment type="caution">
    <text evidence="4">The sequence shown here is derived from an EMBL/GenBank/DDBJ whole genome shotgun (WGS) entry which is preliminary data.</text>
</comment>
<dbReference type="InterPro" id="IPR000182">
    <property type="entry name" value="GNAT_dom"/>
</dbReference>
<evidence type="ECO:0000259" key="3">
    <source>
        <dbReference type="PROSITE" id="PS51186"/>
    </source>
</evidence>
<dbReference type="PROSITE" id="PS51186">
    <property type="entry name" value="GNAT"/>
    <property type="match status" value="1"/>
</dbReference>
<dbReference type="InterPro" id="IPR050832">
    <property type="entry name" value="Bact_Acetyltransf"/>
</dbReference>
<dbReference type="Gene3D" id="3.40.630.30">
    <property type="match status" value="1"/>
</dbReference>
<keyword evidence="1" id="KW-0808">Transferase</keyword>
<evidence type="ECO:0000313" key="4">
    <source>
        <dbReference type="EMBL" id="MEH8018219.1"/>
    </source>
</evidence>
<keyword evidence="5" id="KW-1185">Reference proteome</keyword>
<proteinExistence type="predicted"/>
<dbReference type="CDD" id="cd04301">
    <property type="entry name" value="NAT_SF"/>
    <property type="match status" value="1"/>
</dbReference>
<dbReference type="Proteomes" id="UP001375382">
    <property type="component" value="Unassembled WGS sequence"/>
</dbReference>
<protein>
    <submittedName>
        <fullName evidence="4">GNAT family N-acetyltransferase</fullName>
    </submittedName>
</protein>
<sequence>MTIRKATRADIDAMHRVRLAVRENVLSSATRISAIDYVEAIEVTGNGWVAECDGFVVAFAVGNAVDGNIWALFVEPSYEGRGFGRTLHDEMVAWLRLQGLQQLWLTTDPGSRAADFYTAAGWREVGKTACGELRFELDVV</sequence>
<evidence type="ECO:0000313" key="5">
    <source>
        <dbReference type="Proteomes" id="UP001375382"/>
    </source>
</evidence>
<reference evidence="4 5" key="1">
    <citation type="journal article" date="2023" name="Ecotoxicol. Environ. Saf.">
        <title>Mercury remediation potential of mercury-resistant strain Rheinheimera metallidurans sp. nov. isolated from a municipal waste dumping site.</title>
        <authorList>
            <person name="Yadav V."/>
            <person name="Manjhi A."/>
            <person name="Vadakedath N."/>
        </authorList>
    </citation>
    <scope>NUCLEOTIDE SEQUENCE [LARGE SCALE GENOMIC DNA]</scope>
    <source>
        <strain evidence="4 5">E-49</strain>
    </source>
</reference>
<organism evidence="4 5">
    <name type="scientific">Rheinheimera muenzenbergensis</name>
    <dbReference type="NCBI Taxonomy" id="1193628"/>
    <lineage>
        <taxon>Bacteria</taxon>
        <taxon>Pseudomonadati</taxon>
        <taxon>Pseudomonadota</taxon>
        <taxon>Gammaproteobacteria</taxon>
        <taxon>Chromatiales</taxon>
        <taxon>Chromatiaceae</taxon>
        <taxon>Rheinheimera</taxon>
    </lineage>
</organism>
<evidence type="ECO:0000256" key="2">
    <source>
        <dbReference type="ARBA" id="ARBA00023315"/>
    </source>
</evidence>
<accession>A0ABU8C8D7</accession>
<dbReference type="SUPFAM" id="SSF55729">
    <property type="entry name" value="Acyl-CoA N-acyltransferases (Nat)"/>
    <property type="match status" value="1"/>
</dbReference>
<dbReference type="Pfam" id="PF00583">
    <property type="entry name" value="Acetyltransf_1"/>
    <property type="match status" value="1"/>
</dbReference>
<evidence type="ECO:0000256" key="1">
    <source>
        <dbReference type="ARBA" id="ARBA00022679"/>
    </source>
</evidence>
<keyword evidence="2" id="KW-0012">Acyltransferase</keyword>
<dbReference type="EMBL" id="JALAAR010000011">
    <property type="protein sequence ID" value="MEH8018219.1"/>
    <property type="molecule type" value="Genomic_DNA"/>
</dbReference>
<name>A0ABU8C8D7_9GAMM</name>
<gene>
    <name evidence="4" type="ORF">MN202_13340</name>
</gene>
<dbReference type="PANTHER" id="PTHR43877">
    <property type="entry name" value="AMINOALKYLPHOSPHONATE N-ACETYLTRANSFERASE-RELATED-RELATED"/>
    <property type="match status" value="1"/>
</dbReference>
<dbReference type="RefSeq" id="WP_335736627.1">
    <property type="nucleotide sequence ID" value="NZ_JALAAR010000011.1"/>
</dbReference>
<feature type="domain" description="N-acetyltransferase" evidence="3">
    <location>
        <begin position="1"/>
        <end position="140"/>
    </location>
</feature>